<feature type="domain" description="Rubrerythrin diiron-binding" evidence="1">
    <location>
        <begin position="11"/>
        <end position="141"/>
    </location>
</feature>
<dbReference type="Proteomes" id="UP000756860">
    <property type="component" value="Unassembled WGS sequence"/>
</dbReference>
<evidence type="ECO:0000313" key="3">
    <source>
        <dbReference type="Proteomes" id="UP000756860"/>
    </source>
</evidence>
<dbReference type="PANTHER" id="PTHR33531:SF7">
    <property type="entry name" value="HYPOTHETICAL MEMBRANE PROTEIN, CONSERVED"/>
    <property type="match status" value="1"/>
</dbReference>
<name>A0ABS5SFJ8_9BACT</name>
<gene>
    <name evidence="2" type="ORF">KI810_09520</name>
</gene>
<proteinExistence type="predicted"/>
<organism evidence="2 3">
    <name type="scientific">Geomobilimonas luticola</name>
    <dbReference type="NCBI Taxonomy" id="1114878"/>
    <lineage>
        <taxon>Bacteria</taxon>
        <taxon>Pseudomonadati</taxon>
        <taxon>Thermodesulfobacteriota</taxon>
        <taxon>Desulfuromonadia</taxon>
        <taxon>Geobacterales</taxon>
        <taxon>Geobacteraceae</taxon>
        <taxon>Geomobilimonas</taxon>
    </lineage>
</organism>
<dbReference type="Pfam" id="PF02915">
    <property type="entry name" value="Rubrerythrin"/>
    <property type="match status" value="1"/>
</dbReference>
<dbReference type="Gene3D" id="1.20.1260.10">
    <property type="match status" value="1"/>
</dbReference>
<dbReference type="InterPro" id="IPR009078">
    <property type="entry name" value="Ferritin-like_SF"/>
</dbReference>
<dbReference type="RefSeq" id="WP_214175299.1">
    <property type="nucleotide sequence ID" value="NZ_JAHCVK010000003.1"/>
</dbReference>
<dbReference type="PANTHER" id="PTHR33531">
    <property type="entry name" value="RUBRERYTHRIN SUBFAMILY"/>
    <property type="match status" value="1"/>
</dbReference>
<dbReference type="CDD" id="cd01045">
    <property type="entry name" value="Ferritin_like_AB"/>
    <property type="match status" value="1"/>
</dbReference>
<evidence type="ECO:0000259" key="1">
    <source>
        <dbReference type="Pfam" id="PF02915"/>
    </source>
</evidence>
<dbReference type="InterPro" id="IPR003251">
    <property type="entry name" value="Rr_diiron-bd_dom"/>
</dbReference>
<dbReference type="EMBL" id="JAHCVK010000003">
    <property type="protein sequence ID" value="MBT0653294.1"/>
    <property type="molecule type" value="Genomic_DNA"/>
</dbReference>
<evidence type="ECO:0000313" key="2">
    <source>
        <dbReference type="EMBL" id="MBT0653294.1"/>
    </source>
</evidence>
<protein>
    <submittedName>
        <fullName evidence="2">Ferritin family protein</fullName>
    </submittedName>
</protein>
<sequence length="151" mass="17267">MSEERKAVLDAIMRAMEIEKETFDYYTKAEQKTFNPGGKKVFHWLARTEEAHYLKLNELYTSLHEGGRWVFYGGSTIELEPDGPAEKHVGFDTGDREALEIAQEIEKKGIAYYGDLIGKTTDPDGKGMLQTLLDEEREHLRVITEKLNGLK</sequence>
<keyword evidence="3" id="KW-1185">Reference proteome</keyword>
<dbReference type="InterPro" id="IPR012347">
    <property type="entry name" value="Ferritin-like"/>
</dbReference>
<dbReference type="SUPFAM" id="SSF47240">
    <property type="entry name" value="Ferritin-like"/>
    <property type="match status" value="1"/>
</dbReference>
<accession>A0ABS5SFJ8</accession>
<comment type="caution">
    <text evidence="2">The sequence shown here is derived from an EMBL/GenBank/DDBJ whole genome shotgun (WGS) entry which is preliminary data.</text>
</comment>
<reference evidence="2 3" key="1">
    <citation type="submission" date="2021-05" db="EMBL/GenBank/DDBJ databases">
        <title>The draft genome of Geobacter luticola JCM 17780.</title>
        <authorList>
            <person name="Xu Z."/>
            <person name="Masuda Y."/>
            <person name="Itoh H."/>
            <person name="Senoo K."/>
        </authorList>
    </citation>
    <scope>NUCLEOTIDE SEQUENCE [LARGE SCALE GENOMIC DNA]</scope>
    <source>
        <strain evidence="2 3">JCM 17780</strain>
    </source>
</reference>